<dbReference type="SUPFAM" id="SSF81271">
    <property type="entry name" value="TGS-like"/>
    <property type="match status" value="1"/>
</dbReference>
<dbReference type="EMBL" id="LJVE01000009">
    <property type="protein sequence ID" value="KPL15645.1"/>
    <property type="molecule type" value="Genomic_DNA"/>
</dbReference>
<dbReference type="Gene3D" id="3.40.50.300">
    <property type="entry name" value="P-loop containing nucleotide triphosphate hydrolases"/>
    <property type="match status" value="1"/>
</dbReference>
<evidence type="ECO:0000256" key="3">
    <source>
        <dbReference type="ARBA" id="ARBA00022741"/>
    </source>
</evidence>
<feature type="domain" description="OBG-type G" evidence="6">
    <location>
        <begin position="1"/>
        <end position="235"/>
    </location>
</feature>
<accession>A0A0S8K3P9</accession>
<dbReference type="Pfam" id="PF06071">
    <property type="entry name" value="YchF-GTPase_C"/>
    <property type="match status" value="1"/>
</dbReference>
<dbReference type="GO" id="GO:0046872">
    <property type="term" value="F:metal ion binding"/>
    <property type="evidence" value="ECO:0007669"/>
    <property type="project" value="UniProtKB-KW"/>
</dbReference>
<dbReference type="AlphaFoldDB" id="A0A0S8K3P9"/>
<organism evidence="7 8">
    <name type="scientific">candidate division WOR_3 bacterium SM1_77</name>
    <dbReference type="NCBI Taxonomy" id="1703778"/>
    <lineage>
        <taxon>Bacteria</taxon>
        <taxon>Bacteria division WOR-3</taxon>
    </lineage>
</organism>
<dbReference type="InterPro" id="IPR031167">
    <property type="entry name" value="G_OBG"/>
</dbReference>
<keyword evidence="3" id="KW-0547">Nucleotide-binding</keyword>
<dbReference type="PANTHER" id="PTHR23305:SF18">
    <property type="entry name" value="OBG-TYPE G DOMAIN-CONTAINING PROTEIN"/>
    <property type="match status" value="1"/>
</dbReference>
<name>A0A0S8K3P9_UNCW3</name>
<evidence type="ECO:0000313" key="8">
    <source>
        <dbReference type="Proteomes" id="UP000050975"/>
    </source>
</evidence>
<dbReference type="GO" id="GO:0005524">
    <property type="term" value="F:ATP binding"/>
    <property type="evidence" value="ECO:0007669"/>
    <property type="project" value="UniProtKB-KW"/>
</dbReference>
<keyword evidence="4" id="KW-0067">ATP-binding</keyword>
<comment type="cofactor">
    <cofactor evidence="1">
        <name>Mg(2+)</name>
        <dbReference type="ChEBI" id="CHEBI:18420"/>
    </cofactor>
</comment>
<dbReference type="GO" id="GO:0005737">
    <property type="term" value="C:cytoplasm"/>
    <property type="evidence" value="ECO:0007669"/>
    <property type="project" value="TreeGrafter"/>
</dbReference>
<protein>
    <recommendedName>
        <fullName evidence="6">OBG-type G domain-containing protein</fullName>
    </recommendedName>
</protein>
<keyword evidence="2" id="KW-0479">Metal-binding</keyword>
<dbReference type="Proteomes" id="UP000050975">
    <property type="component" value="Unassembled WGS sequence"/>
</dbReference>
<dbReference type="Gene3D" id="3.10.20.30">
    <property type="match status" value="1"/>
</dbReference>
<evidence type="ECO:0000313" key="7">
    <source>
        <dbReference type="EMBL" id="KPL15645.1"/>
    </source>
</evidence>
<dbReference type="FunFam" id="3.10.20.30:FF:000029">
    <property type="entry name" value="Obg-like ATPase 1"/>
    <property type="match status" value="1"/>
</dbReference>
<dbReference type="InterPro" id="IPR023192">
    <property type="entry name" value="TGS-like_dom_sf"/>
</dbReference>
<evidence type="ECO:0000256" key="1">
    <source>
        <dbReference type="ARBA" id="ARBA00001946"/>
    </source>
</evidence>
<dbReference type="InterPro" id="IPR012675">
    <property type="entry name" value="Beta-grasp_dom_sf"/>
</dbReference>
<dbReference type="InterPro" id="IPR006073">
    <property type="entry name" value="GTP-bd"/>
</dbReference>
<proteinExistence type="predicted"/>
<dbReference type="PANTHER" id="PTHR23305">
    <property type="entry name" value="OBG GTPASE FAMILY"/>
    <property type="match status" value="1"/>
</dbReference>
<sequence length="312" mass="34843">GAQVAKFPFTTIDRNVGMVSIPDERIEKIVEITKSPRLKYACIEFLDIAGLIKDAHRGEGLGNKFLAHIRDVDLIIHLLRCFTAPDVAHISSQLVPDDDYAIVRTELLLSDLEIVERRIEKIKKTAEFREEFLRLEKTKEELAHGRIPGEAATADLPLLSTKPEIVVPNLDDDGQFKCGQDGYKISVKLEEEIMEFAEDEKAELRKDAGVAIDGLPGLIRLCLSNLSTIIFYTIKGEETRAWPVTLGTKVIEGAGKIHTDMQKGFIKAEVLAYADFIKSGGFTEAQNLGYTKIEGKDYILRDGDIVLIKFRA</sequence>
<dbReference type="InterPro" id="IPR013029">
    <property type="entry name" value="YchF_C"/>
</dbReference>
<keyword evidence="5" id="KW-0460">Magnesium</keyword>
<comment type="caution">
    <text evidence="7">The sequence shown here is derived from an EMBL/GenBank/DDBJ whole genome shotgun (WGS) entry which is preliminary data.</text>
</comment>
<dbReference type="SUPFAM" id="SSF52540">
    <property type="entry name" value="P-loop containing nucleoside triphosphate hydrolases"/>
    <property type="match status" value="1"/>
</dbReference>
<dbReference type="InterPro" id="IPR012676">
    <property type="entry name" value="TGS-like"/>
</dbReference>
<dbReference type="GO" id="GO:0016887">
    <property type="term" value="F:ATP hydrolysis activity"/>
    <property type="evidence" value="ECO:0007669"/>
    <property type="project" value="TreeGrafter"/>
</dbReference>
<reference evidence="7 8" key="1">
    <citation type="journal article" date="2015" name="Microbiome">
        <title>Genomic resolution of linkages in carbon, nitrogen, and sulfur cycling among widespread estuary sediment bacteria.</title>
        <authorList>
            <person name="Baker B.J."/>
            <person name="Lazar C.S."/>
            <person name="Teske A.P."/>
            <person name="Dick G.J."/>
        </authorList>
    </citation>
    <scope>NUCLEOTIDE SEQUENCE [LARGE SCALE GENOMIC DNA]</scope>
    <source>
        <strain evidence="7">SM1_77</strain>
    </source>
</reference>
<evidence type="ECO:0000256" key="4">
    <source>
        <dbReference type="ARBA" id="ARBA00022840"/>
    </source>
</evidence>
<feature type="non-terminal residue" evidence="7">
    <location>
        <position position="1"/>
    </location>
</feature>
<dbReference type="PATRIC" id="fig|1703778.3.peg.1064"/>
<evidence type="ECO:0000256" key="5">
    <source>
        <dbReference type="ARBA" id="ARBA00022842"/>
    </source>
</evidence>
<dbReference type="PRINTS" id="PR00326">
    <property type="entry name" value="GTP1OBG"/>
</dbReference>
<dbReference type="Gene3D" id="1.10.150.300">
    <property type="entry name" value="TGS-like domain"/>
    <property type="match status" value="1"/>
</dbReference>
<gene>
    <name evidence="7" type="ORF">AMJ74_01030</name>
</gene>
<dbReference type="InterPro" id="IPR027417">
    <property type="entry name" value="P-loop_NTPase"/>
</dbReference>
<dbReference type="GO" id="GO:0005525">
    <property type="term" value="F:GTP binding"/>
    <property type="evidence" value="ECO:0007669"/>
    <property type="project" value="InterPro"/>
</dbReference>
<dbReference type="Pfam" id="PF01926">
    <property type="entry name" value="MMR_HSR1"/>
    <property type="match status" value="1"/>
</dbReference>
<dbReference type="PROSITE" id="PS51710">
    <property type="entry name" value="G_OBG"/>
    <property type="match status" value="1"/>
</dbReference>
<evidence type="ECO:0000256" key="2">
    <source>
        <dbReference type="ARBA" id="ARBA00022723"/>
    </source>
</evidence>
<evidence type="ECO:0000259" key="6">
    <source>
        <dbReference type="PROSITE" id="PS51710"/>
    </source>
</evidence>